<proteinExistence type="predicted"/>
<feature type="chain" id="PRO_5005470753" description="MOLPALP family lipoprotein" evidence="1">
    <location>
        <begin position="24"/>
        <end position="714"/>
    </location>
</feature>
<dbReference type="KEGG" id="sll:SLITO_v1c05210"/>
<name>A0A0K1W1G8_9MOLU</name>
<dbReference type="NCBIfam" id="NF045726">
    <property type="entry name" value="XXplasma_LP"/>
    <property type="match status" value="1"/>
</dbReference>
<dbReference type="Proteomes" id="UP000067476">
    <property type="component" value="Chromosome"/>
</dbReference>
<dbReference type="PATRIC" id="fig|216942.3.peg.524"/>
<evidence type="ECO:0000256" key="1">
    <source>
        <dbReference type="SAM" id="SignalP"/>
    </source>
</evidence>
<dbReference type="EMBL" id="CP012357">
    <property type="protein sequence ID" value="AKX34169.1"/>
    <property type="molecule type" value="Genomic_DNA"/>
</dbReference>
<dbReference type="AlphaFoldDB" id="A0A0K1W1G8"/>
<feature type="signal peptide" evidence="1">
    <location>
        <begin position="1"/>
        <end position="23"/>
    </location>
</feature>
<dbReference type="InterPro" id="IPR054816">
    <property type="entry name" value="Lipoprotein_mollicutes-type_CS"/>
</dbReference>
<evidence type="ECO:0008006" key="4">
    <source>
        <dbReference type="Google" id="ProtNLM"/>
    </source>
</evidence>
<dbReference type="RefSeq" id="WP_075058262.1">
    <property type="nucleotide sequence ID" value="NZ_CP012357.1"/>
</dbReference>
<evidence type="ECO:0000313" key="3">
    <source>
        <dbReference type="Proteomes" id="UP000067476"/>
    </source>
</evidence>
<dbReference type="NCBIfam" id="NF038029">
    <property type="entry name" value="LP_plasma"/>
    <property type="match status" value="1"/>
</dbReference>
<gene>
    <name evidence="2" type="ORF">SLITO_v1c05210</name>
</gene>
<organism evidence="2 3">
    <name type="scientific">Spiroplasma litorale</name>
    <dbReference type="NCBI Taxonomy" id="216942"/>
    <lineage>
        <taxon>Bacteria</taxon>
        <taxon>Bacillati</taxon>
        <taxon>Mycoplasmatota</taxon>
        <taxon>Mollicutes</taxon>
        <taxon>Entomoplasmatales</taxon>
        <taxon>Spiroplasmataceae</taxon>
        <taxon>Spiroplasma</taxon>
    </lineage>
</organism>
<reference evidence="2 3" key="1">
    <citation type="journal article" date="2015" name="Genome Announc.">
        <title>Complete Genome Sequence of Spiroplasma litorale TN-1T (DSM 21781), a Bacterium Isolated from a Green-Eyed Horsefly (Tabanus nigrovittatus).</title>
        <authorList>
            <person name="Lo W.S."/>
            <person name="Lai Y.C."/>
            <person name="Lien Y.W."/>
            <person name="Wang T.H."/>
            <person name="Kuo C.H."/>
        </authorList>
    </citation>
    <scope>NUCLEOTIDE SEQUENCE [LARGE SCALE GENOMIC DNA]</scope>
    <source>
        <strain evidence="2 3">TN-1</strain>
    </source>
</reference>
<dbReference type="OrthoDB" id="387392at2"/>
<keyword evidence="1" id="KW-0732">Signal</keyword>
<evidence type="ECO:0000313" key="2">
    <source>
        <dbReference type="EMBL" id="AKX34169.1"/>
    </source>
</evidence>
<sequence length="714" mass="79026">MKKLLSFLGAVSIIASSSSYAVACGDKASESENTPNTNSPDLSKSESVALSQYAKSLYVNQNSLLDLGAGDTTDHYSSSDYFNLLNNKKIKDLNFSEDISEDFKKDSSDYFKDAVAKLFGSENTLADSKTEIGENIYKDEVLNSKESVPSILSTINTYIPIILNGLSSPEQLNGLLATLYGFQGAIYDFKDTLEGAINSLTENDNKVLKDFENAFKYDANTEKTYVDAVRNSMVDFANSMNGLAGKESVSTFNDASKSIANLIKGLIDGKTSLKFEMSSIKYLPGIIKFVRVLLLYIDSYSEDQLTKSVIDKKDILANKTKSVGKNEFDSKKWVGLLKKMVDDKNGEGLIIFKNLLNILFLTHDTDKGESNNEVDIQGVENPKTKEKVEYSSDTEIYGRLIGDLGVVLLGNETIEFNAPLIGKIKLYVSNLLKSLINKGLGYSSGGTIFEIAIPLLPNFADNLPDLIKGLVNKITDNGKNNDEWKIFTKDFIGYLWNDPNKKLGVSILDIIQNTKITDIPSKLGSIFPISISNISEVKANGSFDSTKSYLLPYLGSKTIKEIVYDIDKHISPLDIAPIKFDTLSSLFNKLYSSDHNLKNASSNYKELLKGLGLNSDGSTVSGSPMEIFKSFLNENAKLLTGVINLLKDFVDEMQNSLNKISESYINLQKDINVSIKMESNTVFEYTTQYKDKAKNTFKIEIETINNKIHIKSIS</sequence>
<accession>A0A0K1W1G8</accession>
<keyword evidence="3" id="KW-1185">Reference proteome</keyword>
<dbReference type="STRING" id="216942.SLITO_v1c05210"/>
<protein>
    <recommendedName>
        <fullName evidence="4">MOLPALP family lipoprotein</fullName>
    </recommendedName>
</protein>